<evidence type="ECO:0000313" key="2">
    <source>
        <dbReference type="Proteomes" id="UP000272155"/>
    </source>
</evidence>
<name>V9LZP7_9CAUD</name>
<proteinExistence type="predicted"/>
<dbReference type="Proteomes" id="UP000272155">
    <property type="component" value="Segment"/>
</dbReference>
<organism evidence="1 2">
    <name type="scientific">Vibrio phage VP4B</name>
    <dbReference type="NCBI Taxonomy" id="1262540"/>
    <lineage>
        <taxon>Viruses</taxon>
        <taxon>Duplodnaviria</taxon>
        <taxon>Heunggongvirae</taxon>
        <taxon>Uroviricota</taxon>
        <taxon>Caudoviricetes</taxon>
        <taxon>Chimalliviridae</taxon>
        <taxon>Gorgonvirinae</taxon>
        <taxon>Tidunavirus</taxon>
        <taxon>Tidunavirus VP4B</taxon>
    </lineage>
</organism>
<keyword evidence="2" id="KW-1185">Reference proteome</keyword>
<reference evidence="1 2" key="1">
    <citation type="submission" date="2012-11" db="EMBL/GenBank/DDBJ databases">
        <title>Complete genome sequence of a novel phiKZ-like Vibrio phage.</title>
        <authorList>
            <person name="Luo Z."/>
            <person name="Yu Y."/>
        </authorList>
    </citation>
    <scope>NUCLEOTIDE SEQUENCE [LARGE SCALE GENOMIC DNA]</scope>
</reference>
<protein>
    <submittedName>
        <fullName evidence="1">Uncharacterized protein</fullName>
    </submittedName>
</protein>
<dbReference type="OrthoDB" id="22791at10239"/>
<accession>V9LZP7</accession>
<sequence>MAKPIEQVLRALQYVILNMFYYNFEALVILGHQEITSTNSGSVCFFHAPKALGGISIHMVRDSKAKYYIEFKNLPYDLGPRDVIVKLGTGKHLINHRVMNDLGVRLNAFLDTSEYLASMSVLKKHALRFYSEQVTVVKPSFFARLFGTKTVNYSGAFDRVNLPGLIGKHYTDWKMLDGVSNHTTHVSLYGDISREVK</sequence>
<dbReference type="EMBL" id="KC131130">
    <property type="protein sequence ID" value="AGB07170.1"/>
    <property type="molecule type" value="Genomic_DNA"/>
</dbReference>
<dbReference type="KEGG" id="vg:40102932"/>
<dbReference type="GeneID" id="40102932"/>
<evidence type="ECO:0000313" key="1">
    <source>
        <dbReference type="EMBL" id="AGB07170.1"/>
    </source>
</evidence>
<dbReference type="RefSeq" id="YP_009626032.1">
    <property type="nucleotide sequence ID" value="NC_042136.1"/>
</dbReference>